<organism evidence="2 3">
    <name type="scientific">Flagellimonas chongwuensis</name>
    <dbReference type="NCBI Taxonomy" id="2697365"/>
    <lineage>
        <taxon>Bacteria</taxon>
        <taxon>Pseudomonadati</taxon>
        <taxon>Bacteroidota</taxon>
        <taxon>Flavobacteriia</taxon>
        <taxon>Flavobacteriales</taxon>
        <taxon>Flavobacteriaceae</taxon>
        <taxon>Flagellimonas</taxon>
    </lineage>
</organism>
<dbReference type="Proteomes" id="UP000558089">
    <property type="component" value="Unassembled WGS sequence"/>
</dbReference>
<keyword evidence="1" id="KW-1133">Transmembrane helix</keyword>
<evidence type="ECO:0000256" key="1">
    <source>
        <dbReference type="SAM" id="Phobius"/>
    </source>
</evidence>
<evidence type="ECO:0000313" key="3">
    <source>
        <dbReference type="Proteomes" id="UP000558089"/>
    </source>
</evidence>
<reference evidence="2 3" key="1">
    <citation type="submission" date="2020-01" db="EMBL/GenBank/DDBJ databases">
        <title>Draft Genome Analysis of Muricauda sp. HICW Isolated from coastal seawater of PR China.</title>
        <authorList>
            <person name="Chen M.-X."/>
        </authorList>
    </citation>
    <scope>NUCLEOTIDE SEQUENCE [LARGE SCALE GENOMIC DNA]</scope>
    <source>
        <strain evidence="2 3">HICW</strain>
    </source>
</reference>
<comment type="caution">
    <text evidence="2">The sequence shown here is derived from an EMBL/GenBank/DDBJ whole genome shotgun (WGS) entry which is preliminary data.</text>
</comment>
<gene>
    <name evidence="2" type="ORF">GUA46_11820</name>
</gene>
<sequence length="99" mass="11078">MPANKKYLTPSTSQRFAKISAAILGGLIVSVMFHMALAAWFDHVTVIITSTFSAFILWAILMVVAFLGKNGWKIWSIYLLASLVFFVIFYFGNQTNPLV</sequence>
<keyword evidence="3" id="KW-1185">Reference proteome</keyword>
<dbReference type="EMBL" id="WYET01000004">
    <property type="protein sequence ID" value="NVN19031.1"/>
    <property type="molecule type" value="Genomic_DNA"/>
</dbReference>
<proteinExistence type="predicted"/>
<protein>
    <submittedName>
        <fullName evidence="2">Uncharacterized protein</fullName>
    </submittedName>
</protein>
<feature type="transmembrane region" description="Helical" evidence="1">
    <location>
        <begin position="21"/>
        <end position="41"/>
    </location>
</feature>
<keyword evidence="1" id="KW-0812">Transmembrane</keyword>
<keyword evidence="1" id="KW-0472">Membrane</keyword>
<dbReference type="RefSeq" id="WP_176620657.1">
    <property type="nucleotide sequence ID" value="NZ_WYET01000004.1"/>
</dbReference>
<feature type="transmembrane region" description="Helical" evidence="1">
    <location>
        <begin position="74"/>
        <end position="92"/>
    </location>
</feature>
<accession>A0A850ND09</accession>
<name>A0A850ND09_9FLAO</name>
<feature type="transmembrane region" description="Helical" evidence="1">
    <location>
        <begin position="47"/>
        <end position="67"/>
    </location>
</feature>
<dbReference type="AlphaFoldDB" id="A0A850ND09"/>
<evidence type="ECO:0000313" key="2">
    <source>
        <dbReference type="EMBL" id="NVN19031.1"/>
    </source>
</evidence>